<dbReference type="InterPro" id="IPR036388">
    <property type="entry name" value="WH-like_DNA-bd_sf"/>
</dbReference>
<dbReference type="RefSeq" id="WP_002905079.1">
    <property type="nucleotide sequence ID" value="NZ_GL872376.1"/>
</dbReference>
<protein>
    <recommendedName>
        <fullName evidence="1">Lactose phosphotransferase system repressor</fullName>
    </recommendedName>
</protein>
<keyword evidence="2" id="KW-0678">Repressor</keyword>
<sequence>MGKNQRQDEIVKLVNRVGTVTVAEIVESMKVSDMTVRRDLIELESKGLLTRVHGGAKSNQHLKYREIPHEEKLYQNIEAKRTVAKKAVELIEDGDTIFLGPGTSVEVLAEEISNQHLRVITNCLPIFHDLLKKKSDTFKVFLLGGEMREATQAFVGEMTNAIMDKMYFTKMFFSGNGIKNGQIMTSSFEEAYTQKLALERSTETYLLIDSSKIGKEDFTSICPLSEITAVITDQMSENAQEELEVYTKIISLVYFKWMKKLSESSF</sequence>
<accession>F0I303</accession>
<evidence type="ECO:0000256" key="2">
    <source>
        <dbReference type="ARBA" id="ARBA00022491"/>
    </source>
</evidence>
<dbReference type="Gene3D" id="1.10.10.10">
    <property type="entry name" value="Winged helix-like DNA-binding domain superfamily/Winged helix DNA-binding domain"/>
    <property type="match status" value="1"/>
</dbReference>
<dbReference type="EMBL" id="AEXV01000009">
    <property type="protein sequence ID" value="EGD29062.1"/>
    <property type="molecule type" value="Genomic_DNA"/>
</dbReference>
<evidence type="ECO:0000256" key="5">
    <source>
        <dbReference type="ARBA" id="ARBA00023163"/>
    </source>
</evidence>
<dbReference type="InterPro" id="IPR001034">
    <property type="entry name" value="DeoR_HTH"/>
</dbReference>
<dbReference type="Gene3D" id="3.40.50.1360">
    <property type="match status" value="1"/>
</dbReference>
<dbReference type="InterPro" id="IPR050313">
    <property type="entry name" value="Carb_Metab_HTH_regulators"/>
</dbReference>
<evidence type="ECO:0000256" key="6">
    <source>
        <dbReference type="ARBA" id="ARBA00024937"/>
    </source>
</evidence>
<evidence type="ECO:0000313" key="9">
    <source>
        <dbReference type="Proteomes" id="UP000003332"/>
    </source>
</evidence>
<dbReference type="Pfam" id="PF00455">
    <property type="entry name" value="DeoRC"/>
    <property type="match status" value="1"/>
</dbReference>
<comment type="caution">
    <text evidence="8">The sequence shown here is derived from an EMBL/GenBank/DDBJ whole genome shotgun (WGS) entry which is preliminary data.</text>
</comment>
<proteinExistence type="predicted"/>
<evidence type="ECO:0000256" key="4">
    <source>
        <dbReference type="ARBA" id="ARBA00023125"/>
    </source>
</evidence>
<dbReference type="PANTHER" id="PTHR30363:SF4">
    <property type="entry name" value="GLYCEROL-3-PHOSPHATE REGULON REPRESSOR"/>
    <property type="match status" value="1"/>
</dbReference>
<keyword evidence="3" id="KW-0805">Transcription regulation</keyword>
<dbReference type="PROSITE" id="PS51000">
    <property type="entry name" value="HTH_DEOR_2"/>
    <property type="match status" value="1"/>
</dbReference>
<organism evidence="8 9">
    <name type="scientific">Streptococcus sanguinis SK72</name>
    <dbReference type="NCBI Taxonomy" id="888809"/>
    <lineage>
        <taxon>Bacteria</taxon>
        <taxon>Bacillati</taxon>
        <taxon>Bacillota</taxon>
        <taxon>Bacilli</taxon>
        <taxon>Lactobacillales</taxon>
        <taxon>Streptococcaceae</taxon>
        <taxon>Streptococcus</taxon>
    </lineage>
</organism>
<dbReference type="HOGENOM" id="CLU_060699_1_0_9"/>
<dbReference type="PANTHER" id="PTHR30363">
    <property type="entry name" value="HTH-TYPE TRANSCRIPTIONAL REGULATOR SRLR-RELATED"/>
    <property type="match status" value="1"/>
</dbReference>
<evidence type="ECO:0000259" key="7">
    <source>
        <dbReference type="PROSITE" id="PS51000"/>
    </source>
</evidence>
<dbReference type="PROSITE" id="PS00894">
    <property type="entry name" value="HTH_DEOR_1"/>
    <property type="match status" value="1"/>
</dbReference>
<name>F0I303_STRSA</name>
<dbReference type="InterPro" id="IPR018356">
    <property type="entry name" value="Tscrpt_reg_HTH_DeoR_CS"/>
</dbReference>
<evidence type="ECO:0000256" key="1">
    <source>
        <dbReference type="ARBA" id="ARBA00021390"/>
    </source>
</evidence>
<comment type="function">
    <text evidence="6">Repressor of the lactose catabolism operon. Galactose-6-phosphate is the inducer.</text>
</comment>
<dbReference type="InterPro" id="IPR036390">
    <property type="entry name" value="WH_DNA-bd_sf"/>
</dbReference>
<gene>
    <name evidence="8" type="primary">lacR3</name>
    <name evidence="8" type="ORF">HMPREF9381_1543</name>
</gene>
<dbReference type="SUPFAM" id="SSF100950">
    <property type="entry name" value="NagB/RpiA/CoA transferase-like"/>
    <property type="match status" value="1"/>
</dbReference>
<dbReference type="SUPFAM" id="SSF46785">
    <property type="entry name" value="Winged helix' DNA-binding domain"/>
    <property type="match status" value="1"/>
</dbReference>
<dbReference type="Pfam" id="PF08220">
    <property type="entry name" value="HTH_DeoR"/>
    <property type="match status" value="1"/>
</dbReference>
<dbReference type="SMART" id="SM01134">
    <property type="entry name" value="DeoRC"/>
    <property type="match status" value="1"/>
</dbReference>
<dbReference type="PATRIC" id="fig|888809.3.peg.1500"/>
<dbReference type="Proteomes" id="UP000003332">
    <property type="component" value="Unassembled WGS sequence"/>
</dbReference>
<reference evidence="8 9" key="1">
    <citation type="submission" date="2011-02" db="EMBL/GenBank/DDBJ databases">
        <authorList>
            <person name="Muzny D."/>
            <person name="Qin X."/>
            <person name="Deng J."/>
            <person name="Jiang H."/>
            <person name="Liu Y."/>
            <person name="Qu J."/>
            <person name="Song X.-Z."/>
            <person name="Zhang L."/>
            <person name="Thornton R."/>
            <person name="Coyle M."/>
            <person name="Francisco L."/>
            <person name="Jackson L."/>
            <person name="Javaid M."/>
            <person name="Korchina V."/>
            <person name="Kovar C."/>
            <person name="Mata R."/>
            <person name="Mathew T."/>
            <person name="Ngo R."/>
            <person name="Nguyen L."/>
            <person name="Nguyen N."/>
            <person name="Okwuonu G."/>
            <person name="Ongeri F."/>
            <person name="Pham C."/>
            <person name="Simmons D."/>
            <person name="Wilczek-Boney K."/>
            <person name="Hale W."/>
            <person name="Jakkamsetti A."/>
            <person name="Pham P."/>
            <person name="Ruth R."/>
            <person name="San Lucas F."/>
            <person name="Warren J."/>
            <person name="Zhang J."/>
            <person name="Zhao Z."/>
            <person name="Zhou C."/>
            <person name="Zhu D."/>
            <person name="Lee S."/>
            <person name="Bess C."/>
            <person name="Blankenburg K."/>
            <person name="Forbes L."/>
            <person name="Fu Q."/>
            <person name="Gubbala S."/>
            <person name="Hirani K."/>
            <person name="Jayaseelan J.C."/>
            <person name="Lara F."/>
            <person name="Munidasa M."/>
            <person name="Palculict T."/>
            <person name="Patil S."/>
            <person name="Pu L.-L."/>
            <person name="Saada N."/>
            <person name="Tang L."/>
            <person name="Weissenberger G."/>
            <person name="Zhu Y."/>
            <person name="Hemphill L."/>
            <person name="Shang Y."/>
            <person name="Youmans B."/>
            <person name="Ayvaz T."/>
            <person name="Ross M."/>
            <person name="Santibanez J."/>
            <person name="Aqrawi P."/>
            <person name="Gross S."/>
            <person name="Joshi V."/>
            <person name="Fowler G."/>
            <person name="Nazareth L."/>
            <person name="Reid J."/>
            <person name="Worley K."/>
            <person name="Petrosino J."/>
            <person name="Highlander S."/>
            <person name="Gibbs R."/>
        </authorList>
    </citation>
    <scope>NUCLEOTIDE SEQUENCE [LARGE SCALE GENOMIC DNA]</scope>
    <source>
        <strain evidence="8 9">SK72</strain>
    </source>
</reference>
<dbReference type="SMART" id="SM00420">
    <property type="entry name" value="HTH_DEOR"/>
    <property type="match status" value="1"/>
</dbReference>
<dbReference type="GO" id="GO:0003677">
    <property type="term" value="F:DNA binding"/>
    <property type="evidence" value="ECO:0007669"/>
    <property type="project" value="UniProtKB-KW"/>
</dbReference>
<keyword evidence="4" id="KW-0238">DNA-binding</keyword>
<feature type="domain" description="HTH deoR-type" evidence="7">
    <location>
        <begin position="3"/>
        <end position="58"/>
    </location>
</feature>
<dbReference type="GO" id="GO:0003700">
    <property type="term" value="F:DNA-binding transcription factor activity"/>
    <property type="evidence" value="ECO:0007669"/>
    <property type="project" value="InterPro"/>
</dbReference>
<dbReference type="AlphaFoldDB" id="F0I303"/>
<dbReference type="InterPro" id="IPR014036">
    <property type="entry name" value="DeoR-like_C"/>
</dbReference>
<dbReference type="PRINTS" id="PR00037">
    <property type="entry name" value="HTHLACR"/>
</dbReference>
<keyword evidence="5" id="KW-0804">Transcription</keyword>
<evidence type="ECO:0000313" key="8">
    <source>
        <dbReference type="EMBL" id="EGD29062.1"/>
    </source>
</evidence>
<dbReference type="InterPro" id="IPR037171">
    <property type="entry name" value="NagB/RpiA_transferase-like"/>
</dbReference>
<evidence type="ECO:0000256" key="3">
    <source>
        <dbReference type="ARBA" id="ARBA00023015"/>
    </source>
</evidence>